<evidence type="ECO:0000313" key="1">
    <source>
        <dbReference type="EMBL" id="PON38114.1"/>
    </source>
</evidence>
<sequence>MVSELRLYHVIFPFSMVASVTSKSEVTSLENLVSNNDGAAKTTIFHRWSCPTDVAAYETIVERKQIHKFLLGLNENLDKVRC</sequence>
<name>A0A2P5ANJ5_PARAD</name>
<dbReference type="AlphaFoldDB" id="A0A2P5ANJ5"/>
<accession>A0A2P5ANJ5</accession>
<gene>
    <name evidence="1" type="ORF">PanWU01x14_314840</name>
</gene>
<reference evidence="2" key="1">
    <citation type="submission" date="2016-06" db="EMBL/GenBank/DDBJ databases">
        <title>Parallel loss of symbiosis genes in relatives of nitrogen-fixing non-legume Parasponia.</title>
        <authorList>
            <person name="Van Velzen R."/>
            <person name="Holmer R."/>
            <person name="Bu F."/>
            <person name="Rutten L."/>
            <person name="Van Zeijl A."/>
            <person name="Liu W."/>
            <person name="Santuari L."/>
            <person name="Cao Q."/>
            <person name="Sharma T."/>
            <person name="Shen D."/>
            <person name="Roswanjaya Y."/>
            <person name="Wardhani T."/>
            <person name="Kalhor M.S."/>
            <person name="Jansen J."/>
            <person name="Van den Hoogen J."/>
            <person name="Gungor B."/>
            <person name="Hartog M."/>
            <person name="Hontelez J."/>
            <person name="Verver J."/>
            <person name="Yang W.-C."/>
            <person name="Schijlen E."/>
            <person name="Repin R."/>
            <person name="Schilthuizen M."/>
            <person name="Schranz E."/>
            <person name="Heidstra R."/>
            <person name="Miyata K."/>
            <person name="Fedorova E."/>
            <person name="Kohlen W."/>
            <person name="Bisseling T."/>
            <person name="Smit S."/>
            <person name="Geurts R."/>
        </authorList>
    </citation>
    <scope>NUCLEOTIDE SEQUENCE [LARGE SCALE GENOMIC DNA]</scope>
    <source>
        <strain evidence="2">cv. WU1-14</strain>
    </source>
</reference>
<comment type="caution">
    <text evidence="1">The sequence shown here is derived from an EMBL/GenBank/DDBJ whole genome shotgun (WGS) entry which is preliminary data.</text>
</comment>
<proteinExistence type="predicted"/>
<keyword evidence="2" id="KW-1185">Reference proteome</keyword>
<dbReference type="Proteomes" id="UP000237105">
    <property type="component" value="Unassembled WGS sequence"/>
</dbReference>
<dbReference type="OrthoDB" id="1743200at2759"/>
<dbReference type="EMBL" id="JXTB01000505">
    <property type="protein sequence ID" value="PON38114.1"/>
    <property type="molecule type" value="Genomic_DNA"/>
</dbReference>
<protein>
    <submittedName>
        <fullName evidence="1">Uncharacterized protein</fullName>
    </submittedName>
</protein>
<evidence type="ECO:0000313" key="2">
    <source>
        <dbReference type="Proteomes" id="UP000237105"/>
    </source>
</evidence>
<organism evidence="1 2">
    <name type="scientific">Parasponia andersonii</name>
    <name type="common">Sponia andersonii</name>
    <dbReference type="NCBI Taxonomy" id="3476"/>
    <lineage>
        <taxon>Eukaryota</taxon>
        <taxon>Viridiplantae</taxon>
        <taxon>Streptophyta</taxon>
        <taxon>Embryophyta</taxon>
        <taxon>Tracheophyta</taxon>
        <taxon>Spermatophyta</taxon>
        <taxon>Magnoliopsida</taxon>
        <taxon>eudicotyledons</taxon>
        <taxon>Gunneridae</taxon>
        <taxon>Pentapetalae</taxon>
        <taxon>rosids</taxon>
        <taxon>fabids</taxon>
        <taxon>Rosales</taxon>
        <taxon>Cannabaceae</taxon>
        <taxon>Parasponia</taxon>
    </lineage>
</organism>